<dbReference type="Ensembl" id="ENSSANT00000090003.1">
    <property type="protein sequence ID" value="ENSSANP00000084681.1"/>
    <property type="gene ID" value="ENSSANG00000042035.1"/>
</dbReference>
<accession>A0A671RM10</accession>
<dbReference type="PANTHER" id="PTHR15692:SF8">
    <property type="entry name" value="MASTERMIND-LIKE PROTEIN 3"/>
    <property type="match status" value="1"/>
</dbReference>
<dbReference type="GO" id="GO:0005654">
    <property type="term" value="C:nucleoplasm"/>
    <property type="evidence" value="ECO:0007669"/>
    <property type="project" value="TreeGrafter"/>
</dbReference>
<sequence length="251" mass="28161">PTSYDGHQTHLLKQMAAQQQQRAKLIQQKHQQQSQGANWSPAGAPTSPYSGPFNPDKPNSPMMYTQAFNASNTMGPKTPSMNNYLPQNHMNMLNQQQQQQQPNNLVAQNNLNKQLSYSNTKPLTHFSGVDHMSQRITPPMANQAKNQMMPYLQGTAGQGGGPPQAPGPMPNQSAHLSEEQKRMMMMNKKMLSQGMPYGSIQQHVQVRSLIFIHAMLWRAKYQYLNGIFHAPGDAPNIRQPKLFGRISEKAE</sequence>
<protein>
    <recommendedName>
        <fullName evidence="4">Mastermind-like transcriptional coactivator 3</fullName>
    </recommendedName>
</protein>
<dbReference type="PANTHER" id="PTHR15692">
    <property type="entry name" value="MASTERMIND-LIKE"/>
    <property type="match status" value="1"/>
</dbReference>
<dbReference type="GO" id="GO:0007221">
    <property type="term" value="P:positive regulation of transcription of Notch receptor target"/>
    <property type="evidence" value="ECO:0007669"/>
    <property type="project" value="InterPro"/>
</dbReference>
<dbReference type="AlphaFoldDB" id="A0A671RM10"/>
<feature type="compositionally biased region" description="Low complexity" evidence="1">
    <location>
        <begin position="14"/>
        <end position="37"/>
    </location>
</feature>
<reference evidence="2" key="1">
    <citation type="submission" date="2025-08" db="UniProtKB">
        <authorList>
            <consortium name="Ensembl"/>
        </authorList>
    </citation>
    <scope>IDENTIFICATION</scope>
</reference>
<proteinExistence type="predicted"/>
<dbReference type="GO" id="GO:0003713">
    <property type="term" value="F:transcription coactivator activity"/>
    <property type="evidence" value="ECO:0007669"/>
    <property type="project" value="InterPro"/>
</dbReference>
<dbReference type="InterPro" id="IPR046369">
    <property type="entry name" value="MAML1-3"/>
</dbReference>
<evidence type="ECO:0000313" key="3">
    <source>
        <dbReference type="Proteomes" id="UP000472260"/>
    </source>
</evidence>
<reference evidence="2" key="2">
    <citation type="submission" date="2025-09" db="UniProtKB">
        <authorList>
            <consortium name="Ensembl"/>
        </authorList>
    </citation>
    <scope>IDENTIFICATION</scope>
</reference>
<evidence type="ECO:0000313" key="2">
    <source>
        <dbReference type="Ensembl" id="ENSSANP00000084681.1"/>
    </source>
</evidence>
<name>A0A671RM10_9TELE</name>
<evidence type="ECO:0000256" key="1">
    <source>
        <dbReference type="SAM" id="MobiDB-lite"/>
    </source>
</evidence>
<dbReference type="Proteomes" id="UP000472260">
    <property type="component" value="Unassembled WGS sequence"/>
</dbReference>
<evidence type="ECO:0008006" key="4">
    <source>
        <dbReference type="Google" id="ProtNLM"/>
    </source>
</evidence>
<feature type="region of interest" description="Disordered" evidence="1">
    <location>
        <begin position="1"/>
        <end position="59"/>
    </location>
</feature>
<keyword evidence="3" id="KW-1185">Reference proteome</keyword>
<organism evidence="2 3">
    <name type="scientific">Sinocyclocheilus anshuiensis</name>
    <dbReference type="NCBI Taxonomy" id="1608454"/>
    <lineage>
        <taxon>Eukaryota</taxon>
        <taxon>Metazoa</taxon>
        <taxon>Chordata</taxon>
        <taxon>Craniata</taxon>
        <taxon>Vertebrata</taxon>
        <taxon>Euteleostomi</taxon>
        <taxon>Actinopterygii</taxon>
        <taxon>Neopterygii</taxon>
        <taxon>Teleostei</taxon>
        <taxon>Ostariophysi</taxon>
        <taxon>Cypriniformes</taxon>
        <taxon>Cyprinidae</taxon>
        <taxon>Cyprininae</taxon>
        <taxon>Sinocyclocheilus</taxon>
    </lineage>
</organism>